<organism evidence="1 2">
    <name type="scientific">Lentinula detonsa</name>
    <dbReference type="NCBI Taxonomy" id="2804962"/>
    <lineage>
        <taxon>Eukaryota</taxon>
        <taxon>Fungi</taxon>
        <taxon>Dikarya</taxon>
        <taxon>Basidiomycota</taxon>
        <taxon>Agaricomycotina</taxon>
        <taxon>Agaricomycetes</taxon>
        <taxon>Agaricomycetidae</taxon>
        <taxon>Agaricales</taxon>
        <taxon>Marasmiineae</taxon>
        <taxon>Omphalotaceae</taxon>
        <taxon>Lentinula</taxon>
    </lineage>
</organism>
<dbReference type="Pfam" id="PF13350">
    <property type="entry name" value="Y_phosphatase3"/>
    <property type="match status" value="1"/>
</dbReference>
<reference evidence="1 2" key="1">
    <citation type="journal article" date="2023" name="Proc. Natl. Acad. Sci. U.S.A.">
        <title>A global phylogenomic analysis of the shiitake genus Lentinula.</title>
        <authorList>
            <person name="Sierra-Patev S."/>
            <person name="Min B."/>
            <person name="Naranjo-Ortiz M."/>
            <person name="Looney B."/>
            <person name="Konkel Z."/>
            <person name="Slot J.C."/>
            <person name="Sakamoto Y."/>
            <person name="Steenwyk J.L."/>
            <person name="Rokas A."/>
            <person name="Carro J."/>
            <person name="Camarero S."/>
            <person name="Ferreira P."/>
            <person name="Molpeceres G."/>
            <person name="Ruiz-Duenas F.J."/>
            <person name="Serrano A."/>
            <person name="Henrissat B."/>
            <person name="Drula E."/>
            <person name="Hughes K.W."/>
            <person name="Mata J.L."/>
            <person name="Ishikawa N.K."/>
            <person name="Vargas-Isla R."/>
            <person name="Ushijima S."/>
            <person name="Smith C.A."/>
            <person name="Donoghue J."/>
            <person name="Ahrendt S."/>
            <person name="Andreopoulos W."/>
            <person name="He G."/>
            <person name="LaButti K."/>
            <person name="Lipzen A."/>
            <person name="Ng V."/>
            <person name="Riley R."/>
            <person name="Sandor L."/>
            <person name="Barry K."/>
            <person name="Martinez A.T."/>
            <person name="Xiao Y."/>
            <person name="Gibbons J.G."/>
            <person name="Terashima K."/>
            <person name="Grigoriev I.V."/>
            <person name="Hibbett D."/>
        </authorList>
    </citation>
    <scope>NUCLEOTIDE SEQUENCE [LARGE SCALE GENOMIC DNA]</scope>
    <source>
        <strain evidence="1 2">TFB7810</strain>
    </source>
</reference>
<evidence type="ECO:0000313" key="1">
    <source>
        <dbReference type="EMBL" id="KAJ3749478.1"/>
    </source>
</evidence>
<protein>
    <submittedName>
        <fullName evidence="1">Protein-tyrosine phosphatase-like protein</fullName>
    </submittedName>
</protein>
<dbReference type="InterPro" id="IPR029021">
    <property type="entry name" value="Prot-tyrosine_phosphatase-like"/>
</dbReference>
<sequence>MAETITRPPFNGINNFRDVGRVINAYRAYDNDDIEVAKLPRLREGMVLRSGRLDDATAEDADLMVNSYRLKTVIDLRTKSEVLNRKTISRNQEKGPSCGEKRWNTVKVNLIGRKFEMNLVQQLRWWQALWFFVLMLLQRRMTAIRIIGRNVMSPKGLVGLNKDSLQFCQYGILQALEVYLDPQAYPVLVHCTQGKDRSGLIIMLILFVLRIPLKFVKADYVLSNQGLDRVRASMIKEVLEIGMDEKYTQAPEEIVDEVWKFLEDGGGVDMYLDELGFGQSKRQKLRSLLLE</sequence>
<proteinExistence type="predicted"/>
<dbReference type="AlphaFoldDB" id="A0A9W8P965"/>
<dbReference type="EMBL" id="JANVFU010000002">
    <property type="protein sequence ID" value="KAJ3749478.1"/>
    <property type="molecule type" value="Genomic_DNA"/>
</dbReference>
<name>A0A9W8P965_9AGAR</name>
<dbReference type="InterPro" id="IPR026893">
    <property type="entry name" value="Tyr/Ser_Pase_IphP-type"/>
</dbReference>
<dbReference type="PANTHER" id="PTHR31126">
    <property type="entry name" value="TYROSINE-PROTEIN PHOSPHATASE"/>
    <property type="match status" value="1"/>
</dbReference>
<dbReference type="PANTHER" id="PTHR31126:SF1">
    <property type="entry name" value="TYROSINE SPECIFIC PROTEIN PHOSPHATASES DOMAIN-CONTAINING PROTEIN"/>
    <property type="match status" value="1"/>
</dbReference>
<dbReference type="PROSITE" id="PS00383">
    <property type="entry name" value="TYR_PHOSPHATASE_1"/>
    <property type="match status" value="1"/>
</dbReference>
<comment type="caution">
    <text evidence="1">The sequence shown here is derived from an EMBL/GenBank/DDBJ whole genome shotgun (WGS) entry which is preliminary data.</text>
</comment>
<dbReference type="InterPro" id="IPR016130">
    <property type="entry name" value="Tyr_Pase_AS"/>
</dbReference>
<gene>
    <name evidence="1" type="ORF">DFH05DRAFT_1476908</name>
</gene>
<dbReference type="GO" id="GO:0004721">
    <property type="term" value="F:phosphoprotein phosphatase activity"/>
    <property type="evidence" value="ECO:0007669"/>
    <property type="project" value="InterPro"/>
</dbReference>
<evidence type="ECO:0000313" key="2">
    <source>
        <dbReference type="Proteomes" id="UP001142393"/>
    </source>
</evidence>
<dbReference type="SUPFAM" id="SSF52799">
    <property type="entry name" value="(Phosphotyrosine protein) phosphatases II"/>
    <property type="match status" value="1"/>
</dbReference>
<dbReference type="Gene3D" id="3.90.190.10">
    <property type="entry name" value="Protein tyrosine phosphatase superfamily"/>
    <property type="match status" value="1"/>
</dbReference>
<keyword evidence="2" id="KW-1185">Reference proteome</keyword>
<dbReference type="Proteomes" id="UP001142393">
    <property type="component" value="Unassembled WGS sequence"/>
</dbReference>
<accession>A0A9W8P965</accession>